<evidence type="ECO:0000256" key="9">
    <source>
        <dbReference type="RuleBase" id="RU004020"/>
    </source>
</evidence>
<dbReference type="GO" id="GO:0000978">
    <property type="term" value="F:RNA polymerase II cis-regulatory region sequence-specific DNA binding"/>
    <property type="evidence" value="ECO:0007669"/>
    <property type="project" value="TreeGrafter"/>
</dbReference>
<comment type="subunit">
    <text evidence="2">Homotrimer.</text>
</comment>
<reference evidence="12" key="1">
    <citation type="journal article" date="2020" name="Plant Biotechnol. J.">
        <title>The pomegranate (Punica granatum L.) draft genome dissects genetic divergence between soft- and hard-seeded cultivars.</title>
        <authorList>
            <person name="Luo X."/>
            <person name="Li H."/>
            <person name="Wu Z."/>
            <person name="Yao W."/>
            <person name="Zhao P."/>
            <person name="Cao D."/>
            <person name="Yu H."/>
            <person name="Li K."/>
            <person name="Poudel K."/>
            <person name="Zhao D."/>
            <person name="Zhang F."/>
            <person name="Xia X."/>
            <person name="Chen L."/>
            <person name="Wang Q."/>
            <person name="Jing D."/>
            <person name="Cao S."/>
        </authorList>
    </citation>
    <scope>NUCLEOTIDE SEQUENCE [LARGE SCALE GENOMIC DNA]</scope>
    <source>
        <strain evidence="12">cv. Tunisia</strain>
    </source>
</reference>
<feature type="compositionally biased region" description="Basic and acidic residues" evidence="10">
    <location>
        <begin position="419"/>
        <end position="432"/>
    </location>
</feature>
<dbReference type="AlphaFoldDB" id="A0A6P8DAN7"/>
<dbReference type="PANTHER" id="PTHR10015">
    <property type="entry name" value="HEAT SHOCK TRANSCRIPTION FACTOR"/>
    <property type="match status" value="1"/>
</dbReference>
<dbReference type="PANTHER" id="PTHR10015:SF169">
    <property type="entry name" value="HEAT STRESS TRANSCRIPTION FACTOR B-2B"/>
    <property type="match status" value="1"/>
</dbReference>
<reference evidence="13" key="2">
    <citation type="submission" date="2025-08" db="UniProtKB">
        <authorList>
            <consortium name="RefSeq"/>
        </authorList>
    </citation>
    <scope>IDENTIFICATION</scope>
    <source>
        <tissue evidence="13">Leaf</tissue>
    </source>
</reference>
<keyword evidence="6" id="KW-0238">DNA-binding</keyword>
<evidence type="ECO:0000256" key="3">
    <source>
        <dbReference type="ARBA" id="ARBA00022553"/>
    </source>
</evidence>
<feature type="region of interest" description="Disordered" evidence="10">
    <location>
        <begin position="321"/>
        <end position="356"/>
    </location>
</feature>
<comment type="similarity">
    <text evidence="9">Belongs to the HSF family.</text>
</comment>
<evidence type="ECO:0000256" key="6">
    <source>
        <dbReference type="ARBA" id="ARBA00023125"/>
    </source>
</evidence>
<dbReference type="GeneID" id="116205302"/>
<feature type="region of interest" description="Disordered" evidence="10">
    <location>
        <begin position="379"/>
        <end position="432"/>
    </location>
</feature>
<dbReference type="InterPro" id="IPR036388">
    <property type="entry name" value="WH-like_DNA-bd_sf"/>
</dbReference>
<keyword evidence="12" id="KW-1185">Reference proteome</keyword>
<evidence type="ECO:0000256" key="7">
    <source>
        <dbReference type="ARBA" id="ARBA00023163"/>
    </source>
</evidence>
<evidence type="ECO:0000256" key="1">
    <source>
        <dbReference type="ARBA" id="ARBA00004123"/>
    </source>
</evidence>
<dbReference type="SUPFAM" id="SSF46785">
    <property type="entry name" value="Winged helix' DNA-binding domain"/>
    <property type="match status" value="1"/>
</dbReference>
<dbReference type="PROSITE" id="PS00434">
    <property type="entry name" value="HSF_DOMAIN"/>
    <property type="match status" value="1"/>
</dbReference>
<evidence type="ECO:0000259" key="11">
    <source>
        <dbReference type="PROSITE" id="PS00434"/>
    </source>
</evidence>
<dbReference type="PRINTS" id="PR00056">
    <property type="entry name" value="HSFDOMAIN"/>
</dbReference>
<name>A0A6P8DAN7_PUNGR</name>
<evidence type="ECO:0000256" key="8">
    <source>
        <dbReference type="ARBA" id="ARBA00023242"/>
    </source>
</evidence>
<keyword evidence="3" id="KW-0597">Phosphoprotein</keyword>
<proteinExistence type="inferred from homology"/>
<gene>
    <name evidence="13" type="primary">LOC116205302</name>
</gene>
<keyword evidence="4" id="KW-0805">Transcription regulation</keyword>
<evidence type="ECO:0000256" key="2">
    <source>
        <dbReference type="ARBA" id="ARBA00011233"/>
    </source>
</evidence>
<dbReference type="FunFam" id="1.10.10.10:FF:000037">
    <property type="entry name" value="Heat stress transcription factor B-4"/>
    <property type="match status" value="1"/>
</dbReference>
<keyword evidence="8" id="KW-0539">Nucleus</keyword>
<dbReference type="OrthoDB" id="60033at2759"/>
<dbReference type="GO" id="GO:0003700">
    <property type="term" value="F:DNA-binding transcription factor activity"/>
    <property type="evidence" value="ECO:0007669"/>
    <property type="project" value="InterPro"/>
</dbReference>
<dbReference type="Proteomes" id="UP000515151">
    <property type="component" value="Chromosome 4"/>
</dbReference>
<evidence type="ECO:0000256" key="4">
    <source>
        <dbReference type="ARBA" id="ARBA00023015"/>
    </source>
</evidence>
<dbReference type="Pfam" id="PF00447">
    <property type="entry name" value="HSF_DNA-bind"/>
    <property type="match status" value="1"/>
</dbReference>
<comment type="subcellular location">
    <subcellularLocation>
        <location evidence="1">Nucleus</location>
    </subcellularLocation>
</comment>
<protein>
    <submittedName>
        <fullName evidence="13">Heat stress transcription factor B-2b isoform X1</fullName>
    </submittedName>
</protein>
<feature type="region of interest" description="Disordered" evidence="10">
    <location>
        <begin position="110"/>
        <end position="129"/>
    </location>
</feature>
<dbReference type="GO" id="GO:0006357">
    <property type="term" value="P:regulation of transcription by RNA polymerase II"/>
    <property type="evidence" value="ECO:0007669"/>
    <property type="project" value="TreeGrafter"/>
</dbReference>
<organism evidence="12 13">
    <name type="scientific">Punica granatum</name>
    <name type="common">Pomegranate</name>
    <dbReference type="NCBI Taxonomy" id="22663"/>
    <lineage>
        <taxon>Eukaryota</taxon>
        <taxon>Viridiplantae</taxon>
        <taxon>Streptophyta</taxon>
        <taxon>Embryophyta</taxon>
        <taxon>Tracheophyta</taxon>
        <taxon>Spermatophyta</taxon>
        <taxon>Magnoliopsida</taxon>
        <taxon>eudicotyledons</taxon>
        <taxon>Gunneridae</taxon>
        <taxon>Pentapetalae</taxon>
        <taxon>rosids</taxon>
        <taxon>malvids</taxon>
        <taxon>Myrtales</taxon>
        <taxon>Lythraceae</taxon>
        <taxon>Punica</taxon>
    </lineage>
</organism>
<feature type="domain" description="HSF-type DNA-binding" evidence="11">
    <location>
        <begin position="173"/>
        <end position="197"/>
    </location>
</feature>
<evidence type="ECO:0000313" key="13">
    <source>
        <dbReference type="RefSeq" id="XP_031393725.1"/>
    </source>
</evidence>
<evidence type="ECO:0000256" key="10">
    <source>
        <dbReference type="SAM" id="MobiDB-lite"/>
    </source>
</evidence>
<sequence length="432" mass="47216">MPFLPFLPSEKLSPYPSHLYPPPHLGTNLLEAPITQHFLGFSLPLPPSLSLSLCVPRRLSAPASVVAAARHVAPASCGEGIPTNEREDLFLSRDLPSSLLGVFSDLEPEGMPPPVEQAGESPAGESQRSLPTPFLTKTYQLVDDPAVDDLISWNEDGTTFIVWRPAEFARDLLPKYFKHNNFSSFVRQLNTYGFRKVVPDRWEFANDCFRRGEKGLLRDIQRRKISLAAATVTLAAVGTVTPTNSGDEQVLSSNSPPVAVAAASTSAATLHRSPSCTTTPELLEENDRLKKENMQMSHELSHLRGLCNNILSLMAGYVSRQSDSNTAPEGQQPLELMPRRQAPPPAGEEGCASVAAGGEEVNPRLFGVSIGVKRMRMAAATADENGDEMREREQDQDQVQQSMDKETGSQVKSEPPDGNADHQDRSWLELGK</sequence>
<dbReference type="GO" id="GO:0005634">
    <property type="term" value="C:nucleus"/>
    <property type="evidence" value="ECO:0007669"/>
    <property type="project" value="UniProtKB-SubCell"/>
</dbReference>
<keyword evidence="5" id="KW-0346">Stress response</keyword>
<dbReference type="Gene3D" id="1.10.10.10">
    <property type="entry name" value="Winged helix-like DNA-binding domain superfamily/Winged helix DNA-binding domain"/>
    <property type="match status" value="1"/>
</dbReference>
<accession>A0A6P8DAN7</accession>
<keyword evidence="7" id="KW-0804">Transcription</keyword>
<dbReference type="SMART" id="SM00415">
    <property type="entry name" value="HSF"/>
    <property type="match status" value="1"/>
</dbReference>
<dbReference type="RefSeq" id="XP_031393725.1">
    <property type="nucleotide sequence ID" value="XM_031537865.1"/>
</dbReference>
<evidence type="ECO:0000313" key="12">
    <source>
        <dbReference type="Proteomes" id="UP000515151"/>
    </source>
</evidence>
<dbReference type="InterPro" id="IPR000232">
    <property type="entry name" value="HSF_DNA-bd"/>
</dbReference>
<dbReference type="InterPro" id="IPR036390">
    <property type="entry name" value="WH_DNA-bd_sf"/>
</dbReference>
<evidence type="ECO:0000256" key="5">
    <source>
        <dbReference type="ARBA" id="ARBA00023016"/>
    </source>
</evidence>